<evidence type="ECO:0000259" key="1">
    <source>
        <dbReference type="Pfam" id="PF24391"/>
    </source>
</evidence>
<keyword evidence="3" id="KW-1185">Reference proteome</keyword>
<dbReference type="Pfam" id="PF24391">
    <property type="entry name" value="HD-CE"/>
    <property type="match status" value="1"/>
</dbReference>
<dbReference type="CDD" id="cd00077">
    <property type="entry name" value="HDc"/>
    <property type="match status" value="1"/>
</dbReference>
<accession>A0ABY7H736</accession>
<reference evidence="2" key="1">
    <citation type="submission" date="2022-11" db="EMBL/GenBank/DDBJ databases">
        <title>Minimal conservation of predation-associated metabolite biosynthetic gene clusters underscores biosynthetic potential of Myxococcota including descriptions for ten novel species: Archangium lansinium sp. nov., Myxococcus landrumus sp. nov., Nannocystis bai.</title>
        <authorList>
            <person name="Ahearne A."/>
            <person name="Stevens C."/>
            <person name="Dowd S."/>
        </authorList>
    </citation>
    <scope>NUCLEOTIDE SEQUENCE</scope>
    <source>
        <strain evidence="2">Fl3</strain>
    </source>
</reference>
<name>A0ABY7H736_9BACT</name>
<sequence length="298" mass="34091">MFHLSLTDLKLFKTLQRRAETDPRALAFTGVLVPVTGDAAEYLGYVTKTFPTYTRHNIQHSWTILEKIACFVSEEALKELSSLELFSLILAAVFHDTGMVASTTENISADAVRDHHPKRSAEVLRQYLNERLKIMSEYTNRLASNIGFIIEAHGLDWKDMRARKEFSTPDMLGNQVMRPGLLALYLRIGDLLDLDSDRTCDVVTAMIPEVFQDRVSRQHHERHKLVSNHFVSPKAIRVHVQCENEEQHIIWEKWLGYLRRDIELANTYVLIDDLAVFRLPPPDCKIEAATGAQYSLGD</sequence>
<dbReference type="Proteomes" id="UP001164459">
    <property type="component" value="Chromosome"/>
</dbReference>
<evidence type="ECO:0000313" key="2">
    <source>
        <dbReference type="EMBL" id="WAS95085.1"/>
    </source>
</evidence>
<dbReference type="EMBL" id="CP114040">
    <property type="protein sequence ID" value="WAS95085.1"/>
    <property type="molecule type" value="Genomic_DNA"/>
</dbReference>
<dbReference type="SUPFAM" id="SSF109604">
    <property type="entry name" value="HD-domain/PDEase-like"/>
    <property type="match status" value="1"/>
</dbReference>
<dbReference type="RefSeq" id="WP_269037417.1">
    <property type="nucleotide sequence ID" value="NZ_CP114040.1"/>
</dbReference>
<dbReference type="Gene3D" id="1.10.3210.10">
    <property type="entry name" value="Hypothetical protein af1432"/>
    <property type="match status" value="1"/>
</dbReference>
<feature type="domain" description="HD-CE" evidence="1">
    <location>
        <begin position="50"/>
        <end position="262"/>
    </location>
</feature>
<evidence type="ECO:0000313" key="3">
    <source>
        <dbReference type="Proteomes" id="UP001164459"/>
    </source>
</evidence>
<dbReference type="InterPro" id="IPR003607">
    <property type="entry name" value="HD/PDEase_dom"/>
</dbReference>
<gene>
    <name evidence="2" type="ORF">O0S08_02900</name>
</gene>
<dbReference type="InterPro" id="IPR056471">
    <property type="entry name" value="HD-CE"/>
</dbReference>
<protein>
    <submittedName>
        <fullName evidence="2">HD domain-containing protein</fullName>
    </submittedName>
</protein>
<proteinExistence type="predicted"/>
<organism evidence="2 3">
    <name type="scientific">Nannocystis punicea</name>
    <dbReference type="NCBI Taxonomy" id="2995304"/>
    <lineage>
        <taxon>Bacteria</taxon>
        <taxon>Pseudomonadati</taxon>
        <taxon>Myxococcota</taxon>
        <taxon>Polyangia</taxon>
        <taxon>Nannocystales</taxon>
        <taxon>Nannocystaceae</taxon>
        <taxon>Nannocystis</taxon>
    </lineage>
</organism>